<name>A0A7L4ZWQ9_9BACT</name>
<dbReference type="AlphaFoldDB" id="A0A7L4ZWQ9"/>
<keyword evidence="2" id="KW-1185">Reference proteome</keyword>
<dbReference type="Proteomes" id="UP000326380">
    <property type="component" value="Unassembled WGS sequence"/>
</dbReference>
<evidence type="ECO:0000313" key="1">
    <source>
        <dbReference type="EMBL" id="KAA9333396.1"/>
    </source>
</evidence>
<sequence length="62" mass="7117">MRYPKALPLGMPTPKHPYGSRLIRLWLRRHLLQLAPSGFVVATVGPYVVSGFNRRLRTVSRM</sequence>
<reference evidence="1 2" key="1">
    <citation type="submission" date="2019-09" db="EMBL/GenBank/DDBJ databases">
        <title>Genome sequence of Hymenobacter sp. M3.</title>
        <authorList>
            <person name="Srinivasan S."/>
        </authorList>
    </citation>
    <scope>NUCLEOTIDE SEQUENCE [LARGE SCALE GENOMIC DNA]</scope>
    <source>
        <strain evidence="1 2">M3</strain>
    </source>
</reference>
<gene>
    <name evidence="1" type="ORF">F0P96_10530</name>
</gene>
<dbReference type="RefSeq" id="WP_151078817.1">
    <property type="nucleotide sequence ID" value="NZ_CP047647.1"/>
</dbReference>
<organism evidence="1 2">
    <name type="scientific">Hymenobacter busanensis</name>
    <dbReference type="NCBI Taxonomy" id="2607656"/>
    <lineage>
        <taxon>Bacteria</taxon>
        <taxon>Pseudomonadati</taxon>
        <taxon>Bacteroidota</taxon>
        <taxon>Cytophagia</taxon>
        <taxon>Cytophagales</taxon>
        <taxon>Hymenobacteraceae</taxon>
        <taxon>Hymenobacter</taxon>
    </lineage>
</organism>
<dbReference type="EMBL" id="VTWU01000003">
    <property type="protein sequence ID" value="KAA9333396.1"/>
    <property type="molecule type" value="Genomic_DNA"/>
</dbReference>
<accession>A0A7L4ZWQ9</accession>
<proteinExistence type="predicted"/>
<protein>
    <submittedName>
        <fullName evidence="1">Uncharacterized protein</fullName>
    </submittedName>
</protein>
<evidence type="ECO:0000313" key="2">
    <source>
        <dbReference type="Proteomes" id="UP000326380"/>
    </source>
</evidence>
<comment type="caution">
    <text evidence="1">The sequence shown here is derived from an EMBL/GenBank/DDBJ whole genome shotgun (WGS) entry which is preliminary data.</text>
</comment>